<dbReference type="InterPro" id="IPR036812">
    <property type="entry name" value="NAD(P)_OxRdtase_dom_sf"/>
</dbReference>
<accession>A0A3D8SX80</accession>
<evidence type="ECO:0000256" key="1">
    <source>
        <dbReference type="ARBA" id="ARBA00023002"/>
    </source>
</evidence>
<dbReference type="GO" id="GO:0005737">
    <property type="term" value="C:cytoplasm"/>
    <property type="evidence" value="ECO:0007669"/>
    <property type="project" value="TreeGrafter"/>
</dbReference>
<sequence>MAVVTGKAITNNGLGLMKFVLPNDITPDDIIFRVLKTALECGANVWNGADFYGTPDHNSLHLMNRYFTKYPEDADKVVLSIKGGVVSLATYQVDASPEFMRSQVDSANKVLDGKKIIDLFGPARVDPNVPIETTVEGLAQLVKEGKIGGIQLCEVRADTIRRAAKVARIDMIEAEVSLWSTDIFTNGVAETCAELNIPIQAYAPLGSGMLTGQIKSIDDLPATDRRRLHFPRYQPENLKKNLALVRELKKFAQLKGYSIAELALSWVKSGNGKVGKPFVVPIAGARSERRVRENCTGVDLSEGDLEKIATILDAFPVAGERYPPKAMEYSEY</sequence>
<dbReference type="Gene3D" id="3.20.20.100">
    <property type="entry name" value="NADP-dependent oxidoreductase domain"/>
    <property type="match status" value="1"/>
</dbReference>
<comment type="caution">
    <text evidence="3">The sequence shown here is derived from an EMBL/GenBank/DDBJ whole genome shotgun (WGS) entry which is preliminary data.</text>
</comment>
<dbReference type="InterPro" id="IPR050791">
    <property type="entry name" value="Aldo-Keto_reductase"/>
</dbReference>
<reference evidence="3 4" key="1">
    <citation type="journal article" date="2018" name="IMA Fungus">
        <title>IMA Genome-F 9: Draft genome sequence of Annulohypoxylon stygium, Aspergillus mulundensis, Berkeleyomyces basicola (syn. Thielaviopsis basicola), Ceratocystis smalleyi, two Cercospora beticola strains, Coleophoma cylindrospora, Fusarium fracticaudum, Phialophora cf. hyalina, and Morchella septimelata.</title>
        <authorList>
            <person name="Wingfield B.D."/>
            <person name="Bills G.F."/>
            <person name="Dong Y."/>
            <person name="Huang W."/>
            <person name="Nel W.J."/>
            <person name="Swalarsk-Parry B.S."/>
            <person name="Vaghefi N."/>
            <person name="Wilken P.M."/>
            <person name="An Z."/>
            <person name="de Beer Z.W."/>
            <person name="De Vos L."/>
            <person name="Chen L."/>
            <person name="Duong T.A."/>
            <person name="Gao Y."/>
            <person name="Hammerbacher A."/>
            <person name="Kikkert J.R."/>
            <person name="Li Y."/>
            <person name="Li H."/>
            <person name="Li K."/>
            <person name="Li Q."/>
            <person name="Liu X."/>
            <person name="Ma X."/>
            <person name="Naidoo K."/>
            <person name="Pethybridge S.J."/>
            <person name="Sun J."/>
            <person name="Steenkamp E.T."/>
            <person name="van der Nest M.A."/>
            <person name="van Wyk S."/>
            <person name="Wingfield M.J."/>
            <person name="Xiong C."/>
            <person name="Yue Q."/>
            <person name="Zhang X."/>
        </authorList>
    </citation>
    <scope>NUCLEOTIDE SEQUENCE [LARGE SCALE GENOMIC DNA]</scope>
    <source>
        <strain evidence="3 4">BP5796</strain>
    </source>
</reference>
<dbReference type="OrthoDB" id="37537at2759"/>
<dbReference type="PANTHER" id="PTHR43625">
    <property type="entry name" value="AFLATOXIN B1 ALDEHYDE REDUCTASE"/>
    <property type="match status" value="1"/>
</dbReference>
<keyword evidence="4" id="KW-1185">Reference proteome</keyword>
<evidence type="ECO:0000313" key="4">
    <source>
        <dbReference type="Proteomes" id="UP000256328"/>
    </source>
</evidence>
<dbReference type="CDD" id="cd19077">
    <property type="entry name" value="AKR_AKR8A1-2"/>
    <property type="match status" value="1"/>
</dbReference>
<proteinExistence type="predicted"/>
<dbReference type="InterPro" id="IPR023210">
    <property type="entry name" value="NADP_OxRdtase_dom"/>
</dbReference>
<evidence type="ECO:0000259" key="2">
    <source>
        <dbReference type="Pfam" id="PF00248"/>
    </source>
</evidence>
<dbReference type="GO" id="GO:0016491">
    <property type="term" value="F:oxidoreductase activity"/>
    <property type="evidence" value="ECO:0007669"/>
    <property type="project" value="UniProtKB-KW"/>
</dbReference>
<dbReference type="EMBL" id="PDLN01000003">
    <property type="protein sequence ID" value="RDW90937.1"/>
    <property type="molecule type" value="Genomic_DNA"/>
</dbReference>
<evidence type="ECO:0000313" key="3">
    <source>
        <dbReference type="EMBL" id="RDW90937.1"/>
    </source>
</evidence>
<dbReference type="PANTHER" id="PTHR43625:SF78">
    <property type="entry name" value="PYRIDOXAL REDUCTASE-RELATED"/>
    <property type="match status" value="1"/>
</dbReference>
<protein>
    <recommendedName>
        <fullName evidence="2">NADP-dependent oxidoreductase domain-containing protein</fullName>
    </recommendedName>
</protein>
<dbReference type="SUPFAM" id="SSF51430">
    <property type="entry name" value="NAD(P)-linked oxidoreductase"/>
    <property type="match status" value="1"/>
</dbReference>
<gene>
    <name evidence="3" type="ORF">BP5796_02102</name>
</gene>
<dbReference type="AlphaFoldDB" id="A0A3D8SX80"/>
<dbReference type="Pfam" id="PF00248">
    <property type="entry name" value="Aldo_ket_red"/>
    <property type="match status" value="1"/>
</dbReference>
<feature type="domain" description="NADP-dependent oxidoreductase" evidence="2">
    <location>
        <begin position="13"/>
        <end position="309"/>
    </location>
</feature>
<organism evidence="3 4">
    <name type="scientific">Coleophoma crateriformis</name>
    <dbReference type="NCBI Taxonomy" id="565419"/>
    <lineage>
        <taxon>Eukaryota</taxon>
        <taxon>Fungi</taxon>
        <taxon>Dikarya</taxon>
        <taxon>Ascomycota</taxon>
        <taxon>Pezizomycotina</taxon>
        <taxon>Leotiomycetes</taxon>
        <taxon>Helotiales</taxon>
        <taxon>Dermateaceae</taxon>
        <taxon>Coleophoma</taxon>
    </lineage>
</organism>
<dbReference type="Proteomes" id="UP000256328">
    <property type="component" value="Unassembled WGS sequence"/>
</dbReference>
<name>A0A3D8SX80_9HELO</name>
<keyword evidence="1" id="KW-0560">Oxidoreductase</keyword>